<keyword evidence="4" id="KW-0410">Iron transport</keyword>
<proteinExistence type="inferred from homology"/>
<dbReference type="PANTHER" id="PTHR23501">
    <property type="entry name" value="MAJOR FACILITATOR SUPERFAMILY"/>
    <property type="match status" value="1"/>
</dbReference>
<reference evidence="13 14" key="1">
    <citation type="submission" date="2019-04" db="EMBL/GenBank/DDBJ databases">
        <title>Friends and foes A comparative genomics studyof 23 Aspergillus species from section Flavi.</title>
        <authorList>
            <consortium name="DOE Joint Genome Institute"/>
            <person name="Kjaerbolling I."/>
            <person name="Vesth T."/>
            <person name="Frisvad J.C."/>
            <person name="Nybo J.L."/>
            <person name="Theobald S."/>
            <person name="Kildgaard S."/>
            <person name="Isbrandt T."/>
            <person name="Kuo A."/>
            <person name="Sato A."/>
            <person name="Lyhne E.K."/>
            <person name="Kogle M.E."/>
            <person name="Wiebenga A."/>
            <person name="Kun R.S."/>
            <person name="Lubbers R.J."/>
            <person name="Makela M.R."/>
            <person name="Barry K."/>
            <person name="Chovatia M."/>
            <person name="Clum A."/>
            <person name="Daum C."/>
            <person name="Haridas S."/>
            <person name="He G."/>
            <person name="LaButti K."/>
            <person name="Lipzen A."/>
            <person name="Mondo S."/>
            <person name="Riley R."/>
            <person name="Salamov A."/>
            <person name="Simmons B.A."/>
            <person name="Magnuson J.K."/>
            <person name="Henrissat B."/>
            <person name="Mortensen U.H."/>
            <person name="Larsen T.O."/>
            <person name="Devries R.P."/>
            <person name="Grigoriev I.V."/>
            <person name="Machida M."/>
            <person name="Baker S.E."/>
            <person name="Andersen M.R."/>
        </authorList>
    </citation>
    <scope>NUCLEOTIDE SEQUENCE [LARGE SCALE GENOMIC DNA]</scope>
    <source>
        <strain evidence="13 14">IBT 29228</strain>
    </source>
</reference>
<evidence type="ECO:0000256" key="1">
    <source>
        <dbReference type="ARBA" id="ARBA00004141"/>
    </source>
</evidence>
<keyword evidence="6 11" id="KW-1133">Transmembrane helix</keyword>
<feature type="transmembrane region" description="Helical" evidence="11">
    <location>
        <begin position="485"/>
        <end position="508"/>
    </location>
</feature>
<evidence type="ECO:0000256" key="8">
    <source>
        <dbReference type="ARBA" id="ARBA00023065"/>
    </source>
</evidence>
<feature type="region of interest" description="Disordered" evidence="10">
    <location>
        <begin position="1"/>
        <end position="57"/>
    </location>
</feature>
<evidence type="ECO:0000313" key="13">
    <source>
        <dbReference type="EMBL" id="KAE8381665.1"/>
    </source>
</evidence>
<dbReference type="PANTHER" id="PTHR23501:SF55">
    <property type="entry name" value="SIDEROPHORE IRON TRANSPORTER, PUTATIVE (AFU_ORTHOLOGUE AFUA_3G03440)-RELATED"/>
    <property type="match status" value="1"/>
</dbReference>
<gene>
    <name evidence="13" type="ORF">BDV26DRAFT_255217</name>
</gene>
<dbReference type="GO" id="GO:0005886">
    <property type="term" value="C:plasma membrane"/>
    <property type="evidence" value="ECO:0007669"/>
    <property type="project" value="TreeGrafter"/>
</dbReference>
<feature type="transmembrane region" description="Helical" evidence="11">
    <location>
        <begin position="356"/>
        <end position="374"/>
    </location>
</feature>
<feature type="transmembrane region" description="Helical" evidence="11">
    <location>
        <begin position="394"/>
        <end position="415"/>
    </location>
</feature>
<keyword evidence="7" id="KW-0408">Iron</keyword>
<dbReference type="FunFam" id="1.20.1250.20:FF:000302">
    <property type="entry name" value="MFS siderochrome iron transporter MirB"/>
    <property type="match status" value="1"/>
</dbReference>
<dbReference type="Proteomes" id="UP000326198">
    <property type="component" value="Unassembled WGS sequence"/>
</dbReference>
<dbReference type="Pfam" id="PF07690">
    <property type="entry name" value="MFS_1"/>
    <property type="match status" value="1"/>
</dbReference>
<feature type="transmembrane region" description="Helical" evidence="11">
    <location>
        <begin position="144"/>
        <end position="166"/>
    </location>
</feature>
<dbReference type="InterPro" id="IPR036259">
    <property type="entry name" value="MFS_trans_sf"/>
</dbReference>
<evidence type="ECO:0000256" key="2">
    <source>
        <dbReference type="ARBA" id="ARBA00008335"/>
    </source>
</evidence>
<keyword evidence="5 11" id="KW-0812">Transmembrane</keyword>
<comment type="subcellular location">
    <subcellularLocation>
        <location evidence="1">Membrane</location>
        <topology evidence="1">Multi-pass membrane protein</topology>
    </subcellularLocation>
</comment>
<dbReference type="Gene3D" id="1.20.1250.20">
    <property type="entry name" value="MFS general substrate transporter like domains"/>
    <property type="match status" value="2"/>
</dbReference>
<protein>
    <submittedName>
        <fullName evidence="13">Major facilitator superfamily domain-containing protein</fullName>
    </submittedName>
</protein>
<evidence type="ECO:0000256" key="6">
    <source>
        <dbReference type="ARBA" id="ARBA00022989"/>
    </source>
</evidence>
<dbReference type="GO" id="GO:0006826">
    <property type="term" value="P:iron ion transport"/>
    <property type="evidence" value="ECO:0007669"/>
    <property type="project" value="UniProtKB-KW"/>
</dbReference>
<evidence type="ECO:0000256" key="10">
    <source>
        <dbReference type="SAM" id="MobiDB-lite"/>
    </source>
</evidence>
<feature type="transmembrane region" description="Helical" evidence="11">
    <location>
        <begin position="278"/>
        <end position="302"/>
    </location>
</feature>
<dbReference type="SUPFAM" id="SSF103473">
    <property type="entry name" value="MFS general substrate transporter"/>
    <property type="match status" value="1"/>
</dbReference>
<feature type="transmembrane region" description="Helical" evidence="11">
    <location>
        <begin position="74"/>
        <end position="92"/>
    </location>
</feature>
<feature type="transmembrane region" description="Helical" evidence="11">
    <location>
        <begin position="447"/>
        <end position="473"/>
    </location>
</feature>
<comment type="similarity">
    <text evidence="2">Belongs to the major facilitator superfamily.</text>
</comment>
<accession>A0A5N7BIS7</accession>
<dbReference type="FunFam" id="1.20.1250.20:FF:000284">
    <property type="entry name" value="Siderophore iron transporter mirB"/>
    <property type="match status" value="1"/>
</dbReference>
<keyword evidence="14" id="KW-1185">Reference proteome</keyword>
<feature type="transmembrane region" description="Helical" evidence="11">
    <location>
        <begin position="112"/>
        <end position="132"/>
    </location>
</feature>
<evidence type="ECO:0000256" key="7">
    <source>
        <dbReference type="ARBA" id="ARBA00023004"/>
    </source>
</evidence>
<organism evidence="13 14">
    <name type="scientific">Aspergillus bertholletiae</name>
    <dbReference type="NCBI Taxonomy" id="1226010"/>
    <lineage>
        <taxon>Eukaryota</taxon>
        <taxon>Fungi</taxon>
        <taxon>Dikarya</taxon>
        <taxon>Ascomycota</taxon>
        <taxon>Pezizomycotina</taxon>
        <taxon>Eurotiomycetes</taxon>
        <taxon>Eurotiomycetidae</taxon>
        <taxon>Eurotiales</taxon>
        <taxon>Aspergillaceae</taxon>
        <taxon>Aspergillus</taxon>
        <taxon>Aspergillus subgen. Circumdati</taxon>
    </lineage>
</organism>
<dbReference type="InterPro" id="IPR020846">
    <property type="entry name" value="MFS_dom"/>
</dbReference>
<keyword evidence="8" id="KW-0406">Ion transport</keyword>
<dbReference type="AlphaFoldDB" id="A0A5N7BIS7"/>
<evidence type="ECO:0000259" key="12">
    <source>
        <dbReference type="PROSITE" id="PS50850"/>
    </source>
</evidence>
<dbReference type="EMBL" id="ML736169">
    <property type="protein sequence ID" value="KAE8381665.1"/>
    <property type="molecule type" value="Genomic_DNA"/>
</dbReference>
<feature type="compositionally biased region" description="Basic and acidic residues" evidence="10">
    <location>
        <begin position="35"/>
        <end position="52"/>
    </location>
</feature>
<keyword evidence="9 11" id="KW-0472">Membrane</keyword>
<dbReference type="GO" id="GO:0010106">
    <property type="term" value="P:cellular response to iron ion starvation"/>
    <property type="evidence" value="ECO:0007669"/>
    <property type="project" value="UniProtKB-ARBA"/>
</dbReference>
<feature type="transmembrane region" description="Helical" evidence="11">
    <location>
        <begin position="201"/>
        <end position="219"/>
    </location>
</feature>
<evidence type="ECO:0000256" key="4">
    <source>
        <dbReference type="ARBA" id="ARBA00022496"/>
    </source>
</evidence>
<name>A0A5N7BIS7_9EURO</name>
<feature type="transmembrane region" description="Helical" evidence="11">
    <location>
        <begin position="314"/>
        <end position="335"/>
    </location>
</feature>
<feature type="transmembrane region" description="Helical" evidence="11">
    <location>
        <begin position="422"/>
        <end position="441"/>
    </location>
</feature>
<evidence type="ECO:0000313" key="14">
    <source>
        <dbReference type="Proteomes" id="UP000326198"/>
    </source>
</evidence>
<evidence type="ECO:0000256" key="11">
    <source>
        <dbReference type="SAM" id="Phobius"/>
    </source>
</evidence>
<feature type="transmembrane region" description="Helical" evidence="11">
    <location>
        <begin position="231"/>
        <end position="251"/>
    </location>
</feature>
<dbReference type="InterPro" id="IPR011701">
    <property type="entry name" value="MFS"/>
</dbReference>
<feature type="domain" description="Major facilitator superfamily (MFS) profile" evidence="12">
    <location>
        <begin position="79"/>
        <end position="583"/>
    </location>
</feature>
<evidence type="ECO:0000256" key="9">
    <source>
        <dbReference type="ARBA" id="ARBA00023136"/>
    </source>
</evidence>
<sequence>MLSSWQKKFFEKSDGPTEAAPNPPEYGTAENTQTDSKRPEEEVNDDSSREEVVNDEAQDGVAQAEAITLTWNKWSLGSAYVLMWLLYFVNAFQSSITGNLSAYVTSGFESHSLIPTISVVSSVMSAATYMPLAKILNLWDRSIGFLVMVLFSILGLILSATCTNIATYCAAQVFYSVGFAGLIFSIDVITADTSSLRHRGLAYAFTSSPYIITAYAGSAASEHFYESNWRWAYGCFAIVLPVVAFPMFCLLRYNRNQAKKNGLLKPKEKSGRTTYQSIIHYIIEFDLLGTFLLAAGLVIFLLPFTIAGSAEDDWASAHIIVMLVVGFVVLIAFGLSERFLAPVPFLPYEILLSRTVLGACLIDVTYQIAYYCWFDYFTSYLQVVYGTSIATAGYISSIFDVVSGVWLFVVGFLIMKTGRFRWLVQFAVPLYLLGVGLMIYFRNPSWSVGYTIMCQVFLAFAGGTMIICQQVAVQAAADHNHVSSALAFLNCFGNIGGAIGGSISGAIWTHTLPDALKRLLPDSAKADWQSIYDDLDVQLSYERGTPERDAIALAYASSQKNMLIAGTAIMGLSLIWMFVMRDIKLTKKQSKGILF</sequence>
<keyword evidence="3" id="KW-0813">Transport</keyword>
<feature type="transmembrane region" description="Helical" evidence="11">
    <location>
        <begin position="172"/>
        <end position="189"/>
    </location>
</feature>
<evidence type="ECO:0000256" key="3">
    <source>
        <dbReference type="ARBA" id="ARBA00022448"/>
    </source>
</evidence>
<evidence type="ECO:0000256" key="5">
    <source>
        <dbReference type="ARBA" id="ARBA00022692"/>
    </source>
</evidence>
<feature type="transmembrane region" description="Helical" evidence="11">
    <location>
        <begin position="562"/>
        <end position="579"/>
    </location>
</feature>
<dbReference type="GO" id="GO:0022857">
    <property type="term" value="F:transmembrane transporter activity"/>
    <property type="evidence" value="ECO:0007669"/>
    <property type="project" value="InterPro"/>
</dbReference>
<dbReference type="OrthoDB" id="4078873at2759"/>
<dbReference type="PROSITE" id="PS50850">
    <property type="entry name" value="MFS"/>
    <property type="match status" value="1"/>
</dbReference>